<keyword evidence="3" id="KW-0328">Glycosyltransferase</keyword>
<evidence type="ECO:0000256" key="3">
    <source>
        <dbReference type="ARBA" id="ARBA00022676"/>
    </source>
</evidence>
<feature type="domain" description="Glycosyltransferase 2-like" evidence="6">
    <location>
        <begin position="4"/>
        <end position="125"/>
    </location>
</feature>
<accession>A0A6B3R8L6</accession>
<dbReference type="SUPFAM" id="SSF53448">
    <property type="entry name" value="Nucleotide-diphospho-sugar transferases"/>
    <property type="match status" value="1"/>
</dbReference>
<dbReference type="EMBL" id="JAAIKD010000003">
    <property type="protein sequence ID" value="NEV93971.1"/>
    <property type="molecule type" value="Genomic_DNA"/>
</dbReference>
<dbReference type="PANTHER" id="PTHR43646:SF2">
    <property type="entry name" value="GLYCOSYLTRANSFERASE 2-LIKE DOMAIN-CONTAINING PROTEIN"/>
    <property type="match status" value="1"/>
</dbReference>
<dbReference type="PANTHER" id="PTHR43646">
    <property type="entry name" value="GLYCOSYLTRANSFERASE"/>
    <property type="match status" value="1"/>
</dbReference>
<dbReference type="GO" id="GO:0016757">
    <property type="term" value="F:glycosyltransferase activity"/>
    <property type="evidence" value="ECO:0007669"/>
    <property type="project" value="UniProtKB-KW"/>
</dbReference>
<dbReference type="NCBIfam" id="TIGR04283">
    <property type="entry name" value="glyco_like_mftF"/>
    <property type="match status" value="1"/>
</dbReference>
<name>A0A6B3R8L6_9FLAO</name>
<reference evidence="7 8" key="1">
    <citation type="submission" date="2020-02" db="EMBL/GenBank/DDBJ databases">
        <title>Flavobacteriaceae Psychroflexus bacterium YR1-1, complete genome.</title>
        <authorList>
            <person name="Li Y."/>
            <person name="Wu S."/>
        </authorList>
    </citation>
    <scope>NUCLEOTIDE SEQUENCE [LARGE SCALE GENOMIC DNA]</scope>
    <source>
        <strain evidence="7 8">YR1-1</strain>
    </source>
</reference>
<dbReference type="InterPro" id="IPR026461">
    <property type="entry name" value="Trfase_2_rSAM/seldom_assoc"/>
</dbReference>
<dbReference type="Proteomes" id="UP000478505">
    <property type="component" value="Unassembled WGS sequence"/>
</dbReference>
<organism evidence="7 8">
    <name type="scientific">Psychroflexus aurantiacus</name>
    <dbReference type="NCBI Taxonomy" id="2709310"/>
    <lineage>
        <taxon>Bacteria</taxon>
        <taxon>Pseudomonadati</taxon>
        <taxon>Bacteroidota</taxon>
        <taxon>Flavobacteriia</taxon>
        <taxon>Flavobacteriales</taxon>
        <taxon>Flavobacteriaceae</taxon>
        <taxon>Psychroflexus</taxon>
    </lineage>
</organism>
<keyword evidence="5" id="KW-0472">Membrane</keyword>
<dbReference type="InterPro" id="IPR029044">
    <property type="entry name" value="Nucleotide-diphossugar_trans"/>
</dbReference>
<dbReference type="Gene3D" id="3.90.550.10">
    <property type="entry name" value="Spore Coat Polysaccharide Biosynthesis Protein SpsA, Chain A"/>
    <property type="match status" value="1"/>
</dbReference>
<evidence type="ECO:0000256" key="1">
    <source>
        <dbReference type="ARBA" id="ARBA00004236"/>
    </source>
</evidence>
<evidence type="ECO:0000256" key="4">
    <source>
        <dbReference type="ARBA" id="ARBA00022679"/>
    </source>
</evidence>
<comment type="subcellular location">
    <subcellularLocation>
        <location evidence="1">Cell membrane</location>
    </subcellularLocation>
</comment>
<evidence type="ECO:0000256" key="5">
    <source>
        <dbReference type="ARBA" id="ARBA00023136"/>
    </source>
</evidence>
<evidence type="ECO:0000313" key="7">
    <source>
        <dbReference type="EMBL" id="NEV93971.1"/>
    </source>
</evidence>
<dbReference type="InterPro" id="IPR001173">
    <property type="entry name" value="Glyco_trans_2-like"/>
</dbReference>
<dbReference type="AlphaFoldDB" id="A0A6B3R8L6"/>
<keyword evidence="2" id="KW-1003">Cell membrane</keyword>
<proteinExistence type="predicted"/>
<evidence type="ECO:0000313" key="8">
    <source>
        <dbReference type="Proteomes" id="UP000478505"/>
    </source>
</evidence>
<dbReference type="GO" id="GO:0005886">
    <property type="term" value="C:plasma membrane"/>
    <property type="evidence" value="ECO:0007669"/>
    <property type="project" value="UniProtKB-SubCell"/>
</dbReference>
<comment type="caution">
    <text evidence="7">The sequence shown here is derived from an EMBL/GenBank/DDBJ whole genome shotgun (WGS) entry which is preliminary data.</text>
</comment>
<gene>
    <name evidence="7" type="ORF">G3567_07405</name>
</gene>
<protein>
    <submittedName>
        <fullName evidence="7">Glycosyltransferase</fullName>
    </submittedName>
</protein>
<dbReference type="Pfam" id="PF00535">
    <property type="entry name" value="Glycos_transf_2"/>
    <property type="match status" value="1"/>
</dbReference>
<sequence length="224" mass="26002">MRMSIIIPVYNEEASIAEVLEHCLKLKGHFEIIVVDGGSQDLTLEKAKRFETISLFKTSKGRARQMNFGAQQARGDILLFLHADTFLPEDAYASILELCKHPEVIGGSFRLIMKDSHPIFKFYKWCSQFSLEFFTYGDHGIFVKTKIFKAINGYKNIDFMEDVEIQKRLRKQGKFKKLKTSVITSNRRFQKNGIYRQLATDVILVVLFKLGISPHRLKQYYPDH</sequence>
<evidence type="ECO:0000256" key="2">
    <source>
        <dbReference type="ARBA" id="ARBA00022475"/>
    </source>
</evidence>
<evidence type="ECO:0000259" key="6">
    <source>
        <dbReference type="Pfam" id="PF00535"/>
    </source>
</evidence>
<dbReference type="CDD" id="cd02522">
    <property type="entry name" value="GT_2_like_a"/>
    <property type="match status" value="1"/>
</dbReference>
<keyword evidence="8" id="KW-1185">Reference proteome</keyword>
<keyword evidence="4 7" id="KW-0808">Transferase</keyword>